<evidence type="ECO:0008006" key="5">
    <source>
        <dbReference type="Google" id="ProtNLM"/>
    </source>
</evidence>
<dbReference type="InterPro" id="IPR026906">
    <property type="entry name" value="LRR_5"/>
</dbReference>
<dbReference type="PANTHER" id="PTHR24366">
    <property type="entry name" value="IG(IMMUNOGLOBULIN) AND LRR(LEUCINE RICH REPEAT) DOMAINS"/>
    <property type="match status" value="1"/>
</dbReference>
<evidence type="ECO:0000256" key="1">
    <source>
        <dbReference type="ARBA" id="ARBA00022614"/>
    </source>
</evidence>
<protein>
    <recommendedName>
        <fullName evidence="5">LRRNT domain-containing protein</fullName>
    </recommendedName>
</protein>
<dbReference type="SUPFAM" id="SSF52058">
    <property type="entry name" value="L domain-like"/>
    <property type="match status" value="1"/>
</dbReference>
<evidence type="ECO:0000313" key="3">
    <source>
        <dbReference type="EMBL" id="SPQ99842.1"/>
    </source>
</evidence>
<sequence>MAKCAHLEVPVPGWADLDVLAPERESSTLTVIVGHCLTLAPSKVPSRMDEVLIFAVRVALILVPGYATYCTLPNGCICDWYPTACQSNSTYISLNAQSSVGGMLTSAWFDMSSRSSITYVSITYCKLTGIDNGTFAGMSALTTLLLNGNWITSLPSSPVAFASLTNLHVLDLETNSLTFLPERLFAPCTSLTYFNFGVNYLTSIPTNALSTLSQLTFLNFGTNSIQAIEPGTLQAQSLLQTLRVPENAVFGDPGRRPKARLIPKEGQEKECPLTQELGIPERTKMNRA</sequence>
<geneLocation type="mitochondrion" evidence="3"/>
<evidence type="ECO:0000256" key="2">
    <source>
        <dbReference type="ARBA" id="ARBA00022737"/>
    </source>
</evidence>
<dbReference type="SMART" id="SM00369">
    <property type="entry name" value="LRR_TYP"/>
    <property type="match status" value="3"/>
</dbReference>
<evidence type="ECO:0000313" key="4">
    <source>
        <dbReference type="Proteomes" id="UP000290189"/>
    </source>
</evidence>
<name>A0A3P3YI20_PLABS</name>
<dbReference type="InterPro" id="IPR032675">
    <property type="entry name" value="LRR_dom_sf"/>
</dbReference>
<keyword evidence="2" id="KW-0677">Repeat</keyword>
<proteinExistence type="predicted"/>
<accession>A0A3P3YI20</accession>
<dbReference type="Pfam" id="PF13306">
    <property type="entry name" value="LRR_5"/>
    <property type="match status" value="1"/>
</dbReference>
<dbReference type="AlphaFoldDB" id="A0A3P3YI20"/>
<dbReference type="EMBL" id="OVEO01000012">
    <property type="protein sequence ID" value="SPQ99842.1"/>
    <property type="molecule type" value="Genomic_DNA"/>
</dbReference>
<dbReference type="Proteomes" id="UP000290189">
    <property type="component" value="Unassembled WGS sequence"/>
</dbReference>
<dbReference type="Gene3D" id="3.80.10.10">
    <property type="entry name" value="Ribonuclease Inhibitor"/>
    <property type="match status" value="1"/>
</dbReference>
<organism evidence="3 4">
    <name type="scientific">Plasmodiophora brassicae</name>
    <name type="common">Clubroot disease agent</name>
    <dbReference type="NCBI Taxonomy" id="37360"/>
    <lineage>
        <taxon>Eukaryota</taxon>
        <taxon>Sar</taxon>
        <taxon>Rhizaria</taxon>
        <taxon>Endomyxa</taxon>
        <taxon>Phytomyxea</taxon>
        <taxon>Plasmodiophorida</taxon>
        <taxon>Plasmodiophoridae</taxon>
        <taxon>Plasmodiophora</taxon>
    </lineage>
</organism>
<keyword evidence="3" id="KW-0496">Mitochondrion</keyword>
<gene>
    <name evidence="3" type="ORF">PLBR_LOCUS7057</name>
</gene>
<dbReference type="InterPro" id="IPR003591">
    <property type="entry name" value="Leu-rich_rpt_typical-subtyp"/>
</dbReference>
<keyword evidence="1" id="KW-0433">Leucine-rich repeat</keyword>
<reference evidence="3 4" key="1">
    <citation type="submission" date="2018-03" db="EMBL/GenBank/DDBJ databases">
        <authorList>
            <person name="Fogelqvist J."/>
        </authorList>
    </citation>
    <scope>NUCLEOTIDE SEQUENCE [LARGE SCALE GENOMIC DNA]</scope>
</reference>